<feature type="transmembrane region" description="Helical" evidence="1">
    <location>
        <begin position="6"/>
        <end position="27"/>
    </location>
</feature>
<sequence length="42" mass="5034">MPQLDFSWWIIHLLINWTLWATAFLIVSNWSNTFHLSTNNSN</sequence>
<keyword evidence="1" id="KW-1133">Transmembrane helix</keyword>
<evidence type="ECO:0000313" key="2">
    <source>
        <dbReference type="EMBL" id="XCI16290.1"/>
    </source>
</evidence>
<evidence type="ECO:0000256" key="1">
    <source>
        <dbReference type="SAM" id="Phobius"/>
    </source>
</evidence>
<gene>
    <name evidence="2" type="primary">ATP8</name>
</gene>
<proteinExistence type="predicted"/>
<dbReference type="EMBL" id="PP977505">
    <property type="protein sequence ID" value="XCI16290.1"/>
    <property type="molecule type" value="Genomic_DNA"/>
</dbReference>
<accession>A0AAU8HNE3</accession>
<protein>
    <submittedName>
        <fullName evidence="2">ATP synthase F0 subunit 8</fullName>
    </submittedName>
</protein>
<reference evidence="2" key="1">
    <citation type="submission" date="2024-06" db="EMBL/GenBank/DDBJ databases">
        <title>Genomic investigations of benthic invertebrates from the Clarion-Clipperton fields of polymetallic nodules.</title>
        <authorList>
            <person name="Gastineau R."/>
            <person name="Dabek P."/>
            <person name="Mianowicz K."/>
            <person name="Otis C."/>
            <person name="Stoyanova V."/>
            <person name="Krawcewicz A."/>
            <person name="Abramowski T."/>
        </authorList>
    </citation>
    <scope>NUCLEOTIDE SEQUENCE</scope>
</reference>
<keyword evidence="2" id="KW-0496">Mitochondrion</keyword>
<keyword evidence="1" id="KW-0812">Transmembrane</keyword>
<organism evidence="2">
    <name type="scientific">Silax daleus</name>
    <dbReference type="NCBI Taxonomy" id="3230861"/>
    <lineage>
        <taxon>Eukaryota</taxon>
        <taxon>Metazoa</taxon>
        <taxon>Echinodermata</taxon>
        <taxon>Eleutherozoa</taxon>
        <taxon>Asterozoa</taxon>
        <taxon>Ophiuroidea</taxon>
        <taxon>Myophiuroidea</taxon>
        <taxon>Metophiurida</taxon>
        <taxon>Ophintegrida</taxon>
        <taxon>Amphilepidida</taxon>
        <taxon>Ophiurina</taxon>
        <taxon>Gnathophiurina</taxon>
        <taxon>Amphiuroidea</taxon>
        <taxon>Amphiuridae</taxon>
        <taxon>Silax</taxon>
    </lineage>
</organism>
<keyword evidence="1" id="KW-0472">Membrane</keyword>
<dbReference type="AlphaFoldDB" id="A0AAU8HNE3"/>
<geneLocation type="mitochondrion" evidence="2"/>
<name>A0AAU8HNE3_9ECHI</name>